<proteinExistence type="predicted"/>
<organism evidence="1">
    <name type="scientific">Pectobacterium carotovorum</name>
    <name type="common">Erwinia carotovora</name>
    <dbReference type="NCBI Taxonomy" id="554"/>
    <lineage>
        <taxon>Bacteria</taxon>
        <taxon>Pseudomonadati</taxon>
        <taxon>Pseudomonadota</taxon>
        <taxon>Gammaproteobacteria</taxon>
        <taxon>Enterobacterales</taxon>
        <taxon>Pectobacteriaceae</taxon>
        <taxon>Pectobacterium</taxon>
    </lineage>
</organism>
<dbReference type="InterPro" id="IPR009385">
    <property type="entry name" value="Plasmid_inh_PsiB"/>
</dbReference>
<dbReference type="AlphaFoldDB" id="A0A0N7FVZ8"/>
<evidence type="ECO:0000313" key="1">
    <source>
        <dbReference type="EMBL" id="ALG88559.1"/>
    </source>
</evidence>
<dbReference type="Gene3D" id="3.40.50.11880">
    <property type="entry name" value="Plasmid SOS inhibition protein"/>
    <property type="match status" value="1"/>
</dbReference>
<accession>A0A0N7FVZ8</accession>
<dbReference type="EMBL" id="KT351734">
    <property type="protein sequence ID" value="ALG88559.1"/>
    <property type="molecule type" value="Genomic_DNA"/>
</dbReference>
<protein>
    <submittedName>
        <fullName evidence="1">PsiB plasmid SOS inhibition protein B</fullName>
    </submittedName>
</protein>
<dbReference type="NCBIfam" id="NF010255">
    <property type="entry name" value="PRK13701.1"/>
    <property type="match status" value="1"/>
</dbReference>
<geneLocation type="plasmid" evidence="1">
    <name>Drgb3</name>
</geneLocation>
<reference evidence="1" key="2">
    <citation type="submission" date="2015-07" db="EMBL/GenBank/DDBJ databases">
        <authorList>
            <person name="Welte C."/>
            <person name="de Graaf R."/>
            <person name="van den Bosch T.J.M."/>
            <person name="Op den Camp H."/>
            <person name="van Dam N."/>
            <person name="Jetten M."/>
        </authorList>
    </citation>
    <scope>NUCLEOTIDE SEQUENCE</scope>
    <source>
        <plasmid evidence="1">Drgb3</plasmid>
    </source>
</reference>
<keyword evidence="1" id="KW-0614">Plasmid</keyword>
<sequence length="148" mass="16715">MTKEEKLTLAKLQSFTATDFEQYRDRGDEARLRLSSAVITALSLPECWQVDCEQRQEWGGLHPVHLRLSHQSAPQLSFEITGPCNDSPYWYGRLWFDGGECAAWFYSAEAFTPEAINGMMAKVDEYIRVGYTEANKLAVALRMGGNAV</sequence>
<dbReference type="Pfam" id="PF06290">
    <property type="entry name" value="PsiB"/>
    <property type="match status" value="1"/>
</dbReference>
<reference evidence="1" key="1">
    <citation type="journal article" date="2015" name="Environ. Microbiol.">
        <title>Plasmids from the gut microbiome of cabbage root fly larvae encode SaxA that catalyses the conversion of the plant toxin 2-phenylethyl isothiocyanate.</title>
        <authorList>
            <person name="Welte C.U."/>
            <person name="de Graaf R.M."/>
            <person name="van den Bosch T.J."/>
            <person name="Op den Camp H.J."/>
            <person name="van Dam N.M."/>
            <person name="Jetten M.S."/>
        </authorList>
    </citation>
    <scope>NUCLEOTIDE SEQUENCE</scope>
    <source>
        <plasmid evidence="1">Drgb3</plasmid>
    </source>
</reference>
<dbReference type="RefSeq" id="WP_181375084.1">
    <property type="nucleotide sequence ID" value="NZ_KT351734.1"/>
</dbReference>
<dbReference type="InterPro" id="IPR038131">
    <property type="entry name" value="PsiB-like_sf"/>
</dbReference>
<name>A0A0N7FVZ8_PECCA</name>